<accession>A0A6N8HUA8</accession>
<protein>
    <recommendedName>
        <fullName evidence="3">DUF4280 domain-containing protein</fullName>
    </recommendedName>
</protein>
<keyword evidence="2" id="KW-1185">Reference proteome</keyword>
<evidence type="ECO:0008006" key="3">
    <source>
        <dbReference type="Google" id="ProtNLM"/>
    </source>
</evidence>
<gene>
    <name evidence="1" type="ORF">CAFE_00120</name>
</gene>
<dbReference type="EMBL" id="VWXL01000002">
    <property type="protein sequence ID" value="MVB09364.1"/>
    <property type="molecule type" value="Genomic_DNA"/>
</dbReference>
<reference evidence="1 2" key="1">
    <citation type="submission" date="2019-09" db="EMBL/GenBank/DDBJ databases">
        <title>Genome sequence of Clostridium sp. EA1.</title>
        <authorList>
            <person name="Poehlein A."/>
            <person name="Bengelsdorf F.R."/>
            <person name="Daniel R."/>
        </authorList>
    </citation>
    <scope>NUCLEOTIDE SEQUENCE [LARGE SCALE GENOMIC DNA]</scope>
    <source>
        <strain evidence="1 2">EA1</strain>
    </source>
</reference>
<proteinExistence type="predicted"/>
<sequence>MGQGGVNGALLQCTFGMVPSVLAVLPGSRVFCGGMPAANIMDNKPLINICPFGMCTCPSNPTVAAATAAALGVPTPAPCIPVTISPWVPGNPTLLFGGFPALTQESKLICSYGGIITISTAGQSSVEY</sequence>
<dbReference type="RefSeq" id="WP_330593674.1">
    <property type="nucleotide sequence ID" value="NZ_VWXL01000002.1"/>
</dbReference>
<dbReference type="Proteomes" id="UP000469440">
    <property type="component" value="Unassembled WGS sequence"/>
</dbReference>
<dbReference type="AlphaFoldDB" id="A0A6N8HUA8"/>
<dbReference type="Pfam" id="PF14107">
    <property type="entry name" value="DUF4280"/>
    <property type="match status" value="1"/>
</dbReference>
<organism evidence="1 2">
    <name type="scientific">Caproicibacter fermentans</name>
    <dbReference type="NCBI Taxonomy" id="2576756"/>
    <lineage>
        <taxon>Bacteria</taxon>
        <taxon>Bacillati</taxon>
        <taxon>Bacillota</taxon>
        <taxon>Clostridia</taxon>
        <taxon>Eubacteriales</taxon>
        <taxon>Acutalibacteraceae</taxon>
        <taxon>Caproicibacter</taxon>
    </lineage>
</organism>
<comment type="caution">
    <text evidence="1">The sequence shown here is derived from an EMBL/GenBank/DDBJ whole genome shotgun (WGS) entry which is preliminary data.</text>
</comment>
<name>A0A6N8HUA8_9FIRM</name>
<dbReference type="InterPro" id="IPR025460">
    <property type="entry name" value="DUF4280"/>
</dbReference>
<evidence type="ECO:0000313" key="1">
    <source>
        <dbReference type="EMBL" id="MVB09364.1"/>
    </source>
</evidence>
<evidence type="ECO:0000313" key="2">
    <source>
        <dbReference type="Proteomes" id="UP000469440"/>
    </source>
</evidence>